<dbReference type="EMBL" id="OX597826">
    <property type="protein sequence ID" value="CAI9732338.1"/>
    <property type="molecule type" value="Genomic_DNA"/>
</dbReference>
<organism evidence="1 2">
    <name type="scientific">Octopus vulgaris</name>
    <name type="common">Common octopus</name>
    <dbReference type="NCBI Taxonomy" id="6645"/>
    <lineage>
        <taxon>Eukaryota</taxon>
        <taxon>Metazoa</taxon>
        <taxon>Spiralia</taxon>
        <taxon>Lophotrochozoa</taxon>
        <taxon>Mollusca</taxon>
        <taxon>Cephalopoda</taxon>
        <taxon>Coleoidea</taxon>
        <taxon>Octopodiformes</taxon>
        <taxon>Octopoda</taxon>
        <taxon>Incirrata</taxon>
        <taxon>Octopodidae</taxon>
        <taxon>Octopus</taxon>
    </lineage>
</organism>
<sequence>MLNSTCSFIRHIYAKKLATEPLQRRRDDMGPILEQTTDFIEEDLNTLLIGDFTTDSLRLPGYSLSLISSVKGRRRRTIGKASDFMKNRPKEAVFSGSWPELPPVPNIALLPNITITISNIATILNTCTTLYQMKQL</sequence>
<keyword evidence="2" id="KW-1185">Reference proteome</keyword>
<accession>A0AA36FF50</accession>
<proteinExistence type="predicted"/>
<evidence type="ECO:0000313" key="1">
    <source>
        <dbReference type="EMBL" id="CAI9732338.1"/>
    </source>
</evidence>
<dbReference type="Proteomes" id="UP001162480">
    <property type="component" value="Chromosome 13"/>
</dbReference>
<name>A0AA36FF50_OCTVU</name>
<evidence type="ECO:0000313" key="2">
    <source>
        <dbReference type="Proteomes" id="UP001162480"/>
    </source>
</evidence>
<dbReference type="AlphaFoldDB" id="A0AA36FF50"/>
<reference evidence="1" key="1">
    <citation type="submission" date="2023-08" db="EMBL/GenBank/DDBJ databases">
        <authorList>
            <person name="Alioto T."/>
            <person name="Alioto T."/>
            <person name="Gomez Garrido J."/>
        </authorList>
    </citation>
    <scope>NUCLEOTIDE SEQUENCE</scope>
</reference>
<protein>
    <submittedName>
        <fullName evidence="1">Uncharacterized protein</fullName>
    </submittedName>
</protein>
<gene>
    <name evidence="1" type="ORF">OCTVUL_1B001095</name>
</gene>